<protein>
    <submittedName>
        <fullName evidence="1">Uncharacterized protein</fullName>
    </submittedName>
</protein>
<gene>
    <name evidence="1" type="ORF">FE263_21325</name>
</gene>
<organism evidence="1 2">
    <name type="scientific">Lichenicoccus roseus</name>
    <dbReference type="NCBI Taxonomy" id="2683649"/>
    <lineage>
        <taxon>Bacteria</taxon>
        <taxon>Pseudomonadati</taxon>
        <taxon>Pseudomonadota</taxon>
        <taxon>Alphaproteobacteria</taxon>
        <taxon>Acetobacterales</taxon>
        <taxon>Acetobacteraceae</taxon>
        <taxon>Lichenicoccus</taxon>
    </lineage>
</organism>
<accession>A0A5R9J4M8</accession>
<proteinExistence type="predicted"/>
<evidence type="ECO:0000313" key="2">
    <source>
        <dbReference type="Proteomes" id="UP000305654"/>
    </source>
</evidence>
<keyword evidence="2" id="KW-1185">Reference proteome</keyword>
<sequence length="366" mass="41120">MLDDESVLEIPGLGEASTLYLILRISPLILGETVWPQRLAVLVDGFPHSLPVITETTFVIVPMPGHEKRVGESVKVVLKHPDWLQLTTLFPDSPTPPDSRKISLRVHEAYLVDQTGSMGNALSDQANIARTDPRVLEPFCPASLADFASLGDNCEFGLFQRRCGVEPQDLFRFSRLSIETLLTGLEDGFVDLCNLARLTFSLRGDAPRREYITKNDKYKFFSHSGVVEDEASVVRVIEREIRKLYFLRQLLIDDLKSGDRLFVFKANHSASAEQIDDLSWSLRRWGDNFLLHIRLADGSVEAGHVERTGRFVMTGYIDSFLDYSKAQIPASEAWPTICDRAGKLWCQIRANDLGQVEQVALEALAE</sequence>
<dbReference type="EMBL" id="VCDI01000014">
    <property type="protein sequence ID" value="TLU70571.1"/>
    <property type="molecule type" value="Genomic_DNA"/>
</dbReference>
<comment type="caution">
    <text evidence="1">The sequence shown here is derived from an EMBL/GenBank/DDBJ whole genome shotgun (WGS) entry which is preliminary data.</text>
</comment>
<dbReference type="Proteomes" id="UP000305654">
    <property type="component" value="Unassembled WGS sequence"/>
</dbReference>
<dbReference type="AlphaFoldDB" id="A0A5R9J4M8"/>
<name>A0A5R9J4M8_9PROT</name>
<evidence type="ECO:0000313" key="1">
    <source>
        <dbReference type="EMBL" id="TLU70571.1"/>
    </source>
</evidence>
<reference evidence="1 2" key="1">
    <citation type="submission" date="2019-05" db="EMBL/GenBank/DDBJ databases">
        <authorList>
            <person name="Pankratov T."/>
            <person name="Grouzdev D."/>
        </authorList>
    </citation>
    <scope>NUCLEOTIDE SEQUENCE [LARGE SCALE GENOMIC DNA]</scope>
    <source>
        <strain evidence="1 2">KEBCLARHB70R</strain>
    </source>
</reference>